<proteinExistence type="predicted"/>
<comment type="caution">
    <text evidence="2">The sequence shown here is derived from an EMBL/GenBank/DDBJ whole genome shotgun (WGS) entry which is preliminary data.</text>
</comment>
<dbReference type="EMBL" id="VSRR010046623">
    <property type="protein sequence ID" value="MPC77746.1"/>
    <property type="molecule type" value="Genomic_DNA"/>
</dbReference>
<organism evidence="2 3">
    <name type="scientific">Portunus trituberculatus</name>
    <name type="common">Swimming crab</name>
    <name type="synonym">Neptunus trituberculatus</name>
    <dbReference type="NCBI Taxonomy" id="210409"/>
    <lineage>
        <taxon>Eukaryota</taxon>
        <taxon>Metazoa</taxon>
        <taxon>Ecdysozoa</taxon>
        <taxon>Arthropoda</taxon>
        <taxon>Crustacea</taxon>
        <taxon>Multicrustacea</taxon>
        <taxon>Malacostraca</taxon>
        <taxon>Eumalacostraca</taxon>
        <taxon>Eucarida</taxon>
        <taxon>Decapoda</taxon>
        <taxon>Pleocyemata</taxon>
        <taxon>Brachyura</taxon>
        <taxon>Eubrachyura</taxon>
        <taxon>Portunoidea</taxon>
        <taxon>Portunidae</taxon>
        <taxon>Portuninae</taxon>
        <taxon>Portunus</taxon>
    </lineage>
</organism>
<dbReference type="AlphaFoldDB" id="A0A5B7I751"/>
<dbReference type="Proteomes" id="UP000324222">
    <property type="component" value="Unassembled WGS sequence"/>
</dbReference>
<evidence type="ECO:0000256" key="1">
    <source>
        <dbReference type="SAM" id="MobiDB-lite"/>
    </source>
</evidence>
<keyword evidence="3" id="KW-1185">Reference proteome</keyword>
<protein>
    <submittedName>
        <fullName evidence="2">Uncharacterized protein</fullName>
    </submittedName>
</protein>
<feature type="compositionally biased region" description="Polar residues" evidence="1">
    <location>
        <begin position="81"/>
        <end position="101"/>
    </location>
</feature>
<evidence type="ECO:0000313" key="2">
    <source>
        <dbReference type="EMBL" id="MPC77746.1"/>
    </source>
</evidence>
<feature type="region of interest" description="Disordered" evidence="1">
    <location>
        <begin position="50"/>
        <end position="101"/>
    </location>
</feature>
<sequence>MKVPGVQEGCRRRRAVMRRRHSYNKLTWQSEMTQVNKAGAARVWRHVAAGGGAKQATMGPRSPGRRGEAKQAIYDPDDHPQGTNFASCTPGSDAKTSLTQT</sequence>
<name>A0A5B7I751_PORTR</name>
<accession>A0A5B7I751</accession>
<reference evidence="2 3" key="1">
    <citation type="submission" date="2019-05" db="EMBL/GenBank/DDBJ databases">
        <title>Another draft genome of Portunus trituberculatus and its Hox gene families provides insights of decapod evolution.</title>
        <authorList>
            <person name="Jeong J.-H."/>
            <person name="Song I."/>
            <person name="Kim S."/>
            <person name="Choi T."/>
            <person name="Kim D."/>
            <person name="Ryu S."/>
            <person name="Kim W."/>
        </authorList>
    </citation>
    <scope>NUCLEOTIDE SEQUENCE [LARGE SCALE GENOMIC DNA]</scope>
    <source>
        <tissue evidence="2">Muscle</tissue>
    </source>
</reference>
<gene>
    <name evidence="2" type="ORF">E2C01_072211</name>
</gene>
<evidence type="ECO:0000313" key="3">
    <source>
        <dbReference type="Proteomes" id="UP000324222"/>
    </source>
</evidence>